<dbReference type="Proteomes" id="UP001589813">
    <property type="component" value="Unassembled WGS sequence"/>
</dbReference>
<dbReference type="InterPro" id="IPR009731">
    <property type="entry name" value="P-like"/>
</dbReference>
<gene>
    <name evidence="1" type="ORF">ACFFJP_05720</name>
</gene>
<dbReference type="EMBL" id="JBHLXP010000001">
    <property type="protein sequence ID" value="MFC0047778.1"/>
    <property type="molecule type" value="Genomic_DNA"/>
</dbReference>
<comment type="caution">
    <text evidence="1">The sequence shown here is derived from an EMBL/GenBank/DDBJ whole genome shotgun (WGS) entry which is preliminary data.</text>
</comment>
<keyword evidence="2" id="KW-1185">Reference proteome</keyword>
<evidence type="ECO:0000313" key="1">
    <source>
        <dbReference type="EMBL" id="MFC0047778.1"/>
    </source>
</evidence>
<dbReference type="Pfam" id="PF06992">
    <property type="entry name" value="Phage_lambda_P"/>
    <property type="match status" value="1"/>
</dbReference>
<organism evidence="1 2">
    <name type="scientific">Rheinheimera tilapiae</name>
    <dbReference type="NCBI Taxonomy" id="875043"/>
    <lineage>
        <taxon>Bacteria</taxon>
        <taxon>Pseudomonadati</taxon>
        <taxon>Pseudomonadota</taxon>
        <taxon>Gammaproteobacteria</taxon>
        <taxon>Chromatiales</taxon>
        <taxon>Chromatiaceae</taxon>
        <taxon>Rheinheimera</taxon>
    </lineage>
</organism>
<protein>
    <submittedName>
        <fullName evidence="1">Replication protein P</fullName>
    </submittedName>
</protein>
<reference evidence="1 2" key="1">
    <citation type="submission" date="2024-09" db="EMBL/GenBank/DDBJ databases">
        <authorList>
            <person name="Sun Q."/>
            <person name="Mori K."/>
        </authorList>
    </citation>
    <scope>NUCLEOTIDE SEQUENCE [LARGE SCALE GENOMIC DNA]</scope>
    <source>
        <strain evidence="1 2">KCTC 23315</strain>
    </source>
</reference>
<dbReference type="RefSeq" id="WP_377241347.1">
    <property type="nucleotide sequence ID" value="NZ_JBHLXP010000001.1"/>
</dbReference>
<sequence length="201" mass="22375">MATLLPLLTTYHPVFASQFCQTDEQTQAVISQYAKRLLDEGIGADGFARGVKALEKRAATERFAPNPSEFAVMCMPSPAGLGIPEFQTVLMQIVDRNGARAGEAFEFSHPIIRLISQRKGALIRELTGLDFERVIKSEYDHWTKRLQAGEQLPEPQLTIGHDQRPDMPAELRLAPKSAMAQRVEAMRAEAAKRKEQAAKND</sequence>
<name>A0ABV6BA84_9GAMM</name>
<proteinExistence type="predicted"/>
<evidence type="ECO:0000313" key="2">
    <source>
        <dbReference type="Proteomes" id="UP001589813"/>
    </source>
</evidence>
<accession>A0ABV6BA84</accession>